<evidence type="ECO:0000313" key="1">
    <source>
        <dbReference type="EMBL" id="SPK74909.1"/>
    </source>
</evidence>
<sequence length="27" mass="2844">MLDLAAVRNEVAPASDYIALAEGGRKL</sequence>
<accession>A0A375IMV3</accession>
<dbReference type="EMBL" id="LT991977">
    <property type="protein sequence ID" value="SPK74909.1"/>
    <property type="molecule type" value="Genomic_DNA"/>
</dbReference>
<evidence type="ECO:0000313" key="2">
    <source>
        <dbReference type="Proteomes" id="UP000255505"/>
    </source>
</evidence>
<protein>
    <submittedName>
        <fullName evidence="1">Uncharacterized protein</fullName>
    </submittedName>
</protein>
<dbReference type="Proteomes" id="UP000255505">
    <property type="component" value="Plasmid II"/>
</dbReference>
<organism evidence="1 2">
    <name type="scientific">Cupriavidus taiwanensis</name>
    <dbReference type="NCBI Taxonomy" id="164546"/>
    <lineage>
        <taxon>Bacteria</taxon>
        <taxon>Pseudomonadati</taxon>
        <taxon>Pseudomonadota</taxon>
        <taxon>Betaproteobacteria</taxon>
        <taxon>Burkholderiales</taxon>
        <taxon>Burkholderiaceae</taxon>
        <taxon>Cupriavidus</taxon>
    </lineage>
</organism>
<geneLocation type="plasmid" evidence="1">
    <name>II</name>
</geneLocation>
<gene>
    <name evidence="1" type="ORF">CT19425_MP40104</name>
</gene>
<name>A0A375IMV3_9BURK</name>
<reference evidence="1 2" key="1">
    <citation type="submission" date="2018-01" db="EMBL/GenBank/DDBJ databases">
        <authorList>
            <person name="Gaut B.S."/>
            <person name="Morton B.R."/>
            <person name="Clegg M.T."/>
            <person name="Duvall M.R."/>
        </authorList>
    </citation>
    <scope>NUCLEOTIDE SEQUENCE [LARGE SCALE GENOMIC DNA]</scope>
    <source>
        <strain evidence="1">Cupriavidus taiwanensis LMG 19425</strain>
        <plasmid evidence="2">Plasmid ii</plasmid>
    </source>
</reference>
<dbReference type="AlphaFoldDB" id="A0A375IMV3"/>
<keyword evidence="1" id="KW-0614">Plasmid</keyword>
<proteinExistence type="predicted"/>